<protein>
    <submittedName>
        <fullName evidence="1">Uncharacterized protein</fullName>
    </submittedName>
</protein>
<keyword evidence="2" id="KW-1185">Reference proteome</keyword>
<sequence length="135" mass="15326">MYNKNKALLLAVIAKNAYVINATCSTGSIISCVISMKYSVFTFCFASWLWDNRRADSIDPTGAYFVFGLTPVQTLHERIENKLPVQRWHYHRHVSHEGVNHNSNGFHQVHATTVPFWNTTLEVHDDDNDGGFVGD</sequence>
<gene>
    <name evidence="1" type="ORF">PsYK624_161560</name>
</gene>
<reference evidence="1 2" key="1">
    <citation type="submission" date="2021-08" db="EMBL/GenBank/DDBJ databases">
        <title>Draft Genome Sequence of Phanerochaete sordida strain YK-624.</title>
        <authorList>
            <person name="Mori T."/>
            <person name="Dohra H."/>
            <person name="Suzuki T."/>
            <person name="Kawagishi H."/>
            <person name="Hirai H."/>
        </authorList>
    </citation>
    <scope>NUCLEOTIDE SEQUENCE [LARGE SCALE GENOMIC DNA]</scope>
    <source>
        <strain evidence="1 2">YK-624</strain>
    </source>
</reference>
<dbReference type="EMBL" id="BPQB01000124">
    <property type="protein sequence ID" value="GJE99882.1"/>
    <property type="molecule type" value="Genomic_DNA"/>
</dbReference>
<dbReference type="Proteomes" id="UP000703269">
    <property type="component" value="Unassembled WGS sequence"/>
</dbReference>
<evidence type="ECO:0000313" key="1">
    <source>
        <dbReference type="EMBL" id="GJE99882.1"/>
    </source>
</evidence>
<comment type="caution">
    <text evidence="1">The sequence shown here is derived from an EMBL/GenBank/DDBJ whole genome shotgun (WGS) entry which is preliminary data.</text>
</comment>
<dbReference type="PROSITE" id="PS51257">
    <property type="entry name" value="PROKAR_LIPOPROTEIN"/>
    <property type="match status" value="1"/>
</dbReference>
<accession>A0A9P3LN31</accession>
<evidence type="ECO:0000313" key="2">
    <source>
        <dbReference type="Proteomes" id="UP000703269"/>
    </source>
</evidence>
<dbReference type="AlphaFoldDB" id="A0A9P3LN31"/>
<proteinExistence type="predicted"/>
<name>A0A9P3LN31_9APHY</name>
<organism evidence="1 2">
    <name type="scientific">Phanerochaete sordida</name>
    <dbReference type="NCBI Taxonomy" id="48140"/>
    <lineage>
        <taxon>Eukaryota</taxon>
        <taxon>Fungi</taxon>
        <taxon>Dikarya</taxon>
        <taxon>Basidiomycota</taxon>
        <taxon>Agaricomycotina</taxon>
        <taxon>Agaricomycetes</taxon>
        <taxon>Polyporales</taxon>
        <taxon>Phanerochaetaceae</taxon>
        <taxon>Phanerochaete</taxon>
    </lineage>
</organism>